<feature type="coiled-coil region" evidence="1">
    <location>
        <begin position="9"/>
        <end position="40"/>
    </location>
</feature>
<feature type="compositionally biased region" description="Basic and acidic residues" evidence="2">
    <location>
        <begin position="188"/>
        <end position="216"/>
    </location>
</feature>
<protein>
    <recommendedName>
        <fullName evidence="4">DUF1707 domain-containing protein</fullName>
    </recommendedName>
</protein>
<evidence type="ECO:0000256" key="1">
    <source>
        <dbReference type="SAM" id="Coils"/>
    </source>
</evidence>
<keyword evidence="3" id="KW-1133">Transmembrane helix</keyword>
<gene>
    <name evidence="5" type="ORF">Adu01nite_52700</name>
</gene>
<proteinExistence type="predicted"/>
<feature type="transmembrane region" description="Helical" evidence="3">
    <location>
        <begin position="121"/>
        <end position="141"/>
    </location>
</feature>
<dbReference type="Pfam" id="PF08044">
    <property type="entry name" value="DUF1707"/>
    <property type="match status" value="1"/>
</dbReference>
<sequence length="216" mass="24328">MADMSREQMRAADADRQKVADQLKSALEEGRLDLSEYDERLRDAYAARTYGDLDRLLTDLPNAAPVVPAAPQAMAVPAPAGAEHMTRDWLLHVWGSWVRATAFFTVIWAFGWIFSSDSDAAFYWPVWILGPWGAVALLRTISGLTQGEPRKHADAQAHRQMLREHKEERRRLYKEAIVAGELPANPTKEQRKTFIAEATERGDLPPKPRRPEPQGG</sequence>
<keyword evidence="3" id="KW-0812">Transmembrane</keyword>
<evidence type="ECO:0000256" key="2">
    <source>
        <dbReference type="SAM" id="MobiDB-lite"/>
    </source>
</evidence>
<dbReference type="InterPro" id="IPR012551">
    <property type="entry name" value="DUF1707_SHOCT-like"/>
</dbReference>
<reference evidence="5 6" key="1">
    <citation type="submission" date="2021-01" db="EMBL/GenBank/DDBJ databases">
        <title>Whole genome shotgun sequence of Actinoplanes durhamensis NBRC 14914.</title>
        <authorList>
            <person name="Komaki H."/>
            <person name="Tamura T."/>
        </authorList>
    </citation>
    <scope>NUCLEOTIDE SEQUENCE [LARGE SCALE GENOMIC DNA]</scope>
    <source>
        <strain evidence="5 6">NBRC 14914</strain>
    </source>
</reference>
<dbReference type="PANTHER" id="PTHR40763:SF4">
    <property type="entry name" value="DUF1707 DOMAIN-CONTAINING PROTEIN"/>
    <property type="match status" value="1"/>
</dbReference>
<name>A0ABQ3Z263_9ACTN</name>
<feature type="region of interest" description="Disordered" evidence="2">
    <location>
        <begin position="182"/>
        <end position="216"/>
    </location>
</feature>
<evidence type="ECO:0000313" key="6">
    <source>
        <dbReference type="Proteomes" id="UP000637628"/>
    </source>
</evidence>
<feature type="transmembrane region" description="Helical" evidence="3">
    <location>
        <begin position="97"/>
        <end position="115"/>
    </location>
</feature>
<keyword evidence="1" id="KW-0175">Coiled coil</keyword>
<dbReference type="Proteomes" id="UP000637628">
    <property type="component" value="Unassembled WGS sequence"/>
</dbReference>
<evidence type="ECO:0000256" key="3">
    <source>
        <dbReference type="SAM" id="Phobius"/>
    </source>
</evidence>
<keyword evidence="6" id="KW-1185">Reference proteome</keyword>
<comment type="caution">
    <text evidence="5">The sequence shown here is derived from an EMBL/GenBank/DDBJ whole genome shotgun (WGS) entry which is preliminary data.</text>
</comment>
<feature type="domain" description="DUF1707" evidence="4">
    <location>
        <begin position="9"/>
        <end position="61"/>
    </location>
</feature>
<evidence type="ECO:0000259" key="4">
    <source>
        <dbReference type="Pfam" id="PF08044"/>
    </source>
</evidence>
<dbReference type="PANTHER" id="PTHR40763">
    <property type="entry name" value="MEMBRANE PROTEIN-RELATED"/>
    <property type="match status" value="1"/>
</dbReference>
<dbReference type="EMBL" id="BOML01000040">
    <property type="protein sequence ID" value="GIE03920.1"/>
    <property type="molecule type" value="Genomic_DNA"/>
</dbReference>
<organism evidence="5 6">
    <name type="scientific">Paractinoplanes durhamensis</name>
    <dbReference type="NCBI Taxonomy" id="113563"/>
    <lineage>
        <taxon>Bacteria</taxon>
        <taxon>Bacillati</taxon>
        <taxon>Actinomycetota</taxon>
        <taxon>Actinomycetes</taxon>
        <taxon>Micromonosporales</taxon>
        <taxon>Micromonosporaceae</taxon>
        <taxon>Paractinoplanes</taxon>
    </lineage>
</organism>
<accession>A0ABQ3Z263</accession>
<evidence type="ECO:0000313" key="5">
    <source>
        <dbReference type="EMBL" id="GIE03920.1"/>
    </source>
</evidence>
<keyword evidence="3" id="KW-0472">Membrane</keyword>